<accession>A0A8H3J9N8</accession>
<evidence type="ECO:0000256" key="2">
    <source>
        <dbReference type="ARBA" id="ARBA00010782"/>
    </source>
</evidence>
<keyword evidence="8" id="KW-1185">Reference proteome</keyword>
<dbReference type="EMBL" id="CAJPDR010000929">
    <property type="protein sequence ID" value="CAF9943224.1"/>
    <property type="molecule type" value="Genomic_DNA"/>
</dbReference>
<dbReference type="InterPro" id="IPR039770">
    <property type="entry name" value="Rpf2"/>
</dbReference>
<dbReference type="AlphaFoldDB" id="A0A8H3J9N8"/>
<dbReference type="PANTHER" id="PTHR12728">
    <property type="entry name" value="BRIX DOMAIN CONTAINING PROTEIN"/>
    <property type="match status" value="1"/>
</dbReference>
<feature type="compositionally biased region" description="Acidic residues" evidence="5">
    <location>
        <begin position="415"/>
        <end position="434"/>
    </location>
</feature>
<evidence type="ECO:0000259" key="6">
    <source>
        <dbReference type="PROSITE" id="PS50833"/>
    </source>
</evidence>
<comment type="subcellular location">
    <subcellularLocation>
        <location evidence="1 4">Nucleus</location>
        <location evidence="1 4">Nucleolus</location>
    </subcellularLocation>
</comment>
<evidence type="ECO:0000256" key="3">
    <source>
        <dbReference type="ARBA" id="ARBA00023242"/>
    </source>
</evidence>
<protein>
    <recommendedName>
        <fullName evidence="4">Ribosome production factor 2 homolog</fullName>
    </recommendedName>
    <alternativeName>
        <fullName evidence="4">Ribosome biogenesis protein RPF2 homolog</fullName>
    </alternativeName>
</protein>
<gene>
    <name evidence="7" type="primary">RPF2</name>
    <name evidence="7" type="ORF">ALECFALPRED_010856</name>
</gene>
<evidence type="ECO:0000313" key="7">
    <source>
        <dbReference type="EMBL" id="CAF9943224.1"/>
    </source>
</evidence>
<evidence type="ECO:0000256" key="5">
    <source>
        <dbReference type="SAM" id="MobiDB-lite"/>
    </source>
</evidence>
<evidence type="ECO:0000256" key="4">
    <source>
        <dbReference type="RuleBase" id="RU367086"/>
    </source>
</evidence>
<dbReference type="Proteomes" id="UP000664203">
    <property type="component" value="Unassembled WGS sequence"/>
</dbReference>
<proteinExistence type="inferred from homology"/>
<dbReference type="Pfam" id="PF04427">
    <property type="entry name" value="Brix"/>
    <property type="match status" value="1"/>
</dbReference>
<organism evidence="7 8">
    <name type="scientific">Alectoria fallacina</name>
    <dbReference type="NCBI Taxonomy" id="1903189"/>
    <lineage>
        <taxon>Eukaryota</taxon>
        <taxon>Fungi</taxon>
        <taxon>Dikarya</taxon>
        <taxon>Ascomycota</taxon>
        <taxon>Pezizomycotina</taxon>
        <taxon>Lecanoromycetes</taxon>
        <taxon>OSLEUM clade</taxon>
        <taxon>Lecanoromycetidae</taxon>
        <taxon>Lecanorales</taxon>
        <taxon>Lecanorineae</taxon>
        <taxon>Parmeliaceae</taxon>
        <taxon>Alectoria</taxon>
    </lineage>
</organism>
<comment type="caution">
    <text evidence="7">The sequence shown here is derived from an EMBL/GenBank/DDBJ whole genome shotgun (WGS) entry which is preliminary data.</text>
</comment>
<dbReference type="SMART" id="SM00879">
    <property type="entry name" value="Brix"/>
    <property type="match status" value="1"/>
</dbReference>
<feature type="domain" description="Brix" evidence="6">
    <location>
        <begin position="144"/>
        <end position="358"/>
    </location>
</feature>
<dbReference type="GO" id="GO:0000027">
    <property type="term" value="P:ribosomal large subunit assembly"/>
    <property type="evidence" value="ECO:0007669"/>
    <property type="project" value="InterPro"/>
</dbReference>
<dbReference type="InterPro" id="IPR007109">
    <property type="entry name" value="Brix"/>
</dbReference>
<dbReference type="GO" id="GO:0000463">
    <property type="term" value="P:maturation of LSU-rRNA from tricistronic rRNA transcript (SSU-rRNA, 5.8S rRNA, LSU-rRNA)"/>
    <property type="evidence" value="ECO:0007669"/>
    <property type="project" value="TreeGrafter"/>
</dbReference>
<evidence type="ECO:0000256" key="1">
    <source>
        <dbReference type="ARBA" id="ARBA00004604"/>
    </source>
</evidence>
<evidence type="ECO:0000313" key="8">
    <source>
        <dbReference type="Proteomes" id="UP000664203"/>
    </source>
</evidence>
<keyword evidence="3 4" id="KW-0539">Nucleus</keyword>
<sequence>MGVIAACIPSLRPLAAMIWRGTHRAPTVMSKSYKTAQATSNNASSRMMWPVRGNQGETNPARIFPRLEDLIFAVDKDRWGSDVNVQGGKNRGTTGKVEINLEEVSHRDIRVKNEITMTSEAKPKNARSKRVLAKQKPLMQENTKTTLFLKGTSSSSLINDLLTDLHSLKRPYAIRFTKKNLIHPFEDASSLEFFSQKNDASLMVFGNHSKKRPHSMTWVRCFGGQVLDMLELYVVQETARTLQQFKGEKCKVGVKPLLSFSGAQFESPVSNQYTLAKSMFVDFFRGAETQTVDVEGLQLLISFFAGEGGEDGQPAKVQMRCWRIITKRSGQKVPRVEVEEIGPRIDFRVGRTKEAEEGVLREAVKKGKGSEAKPKKNVETDIVGDKIGRIHLGRQDMSELQTRKMKGLKRGRDMEVEEDGAEADEDVISEAEDDVDKGVELKRQRLA</sequence>
<dbReference type="GO" id="GO:0005730">
    <property type="term" value="C:nucleolus"/>
    <property type="evidence" value="ECO:0007669"/>
    <property type="project" value="UniProtKB-SubCell"/>
</dbReference>
<dbReference type="PANTHER" id="PTHR12728:SF0">
    <property type="entry name" value="RIBOSOME PRODUCTION FACTOR 2 HOMOLOG"/>
    <property type="match status" value="1"/>
</dbReference>
<dbReference type="GO" id="GO:0019843">
    <property type="term" value="F:rRNA binding"/>
    <property type="evidence" value="ECO:0007669"/>
    <property type="project" value="UniProtKB-UniRule"/>
</dbReference>
<dbReference type="OrthoDB" id="407658at2759"/>
<dbReference type="PROSITE" id="PS50833">
    <property type="entry name" value="BRIX"/>
    <property type="match status" value="1"/>
</dbReference>
<comment type="similarity">
    <text evidence="2 4">Belongs to the RPF2 family.</text>
</comment>
<reference evidence="7" key="1">
    <citation type="submission" date="2021-03" db="EMBL/GenBank/DDBJ databases">
        <authorList>
            <person name="Tagirdzhanova G."/>
        </authorList>
    </citation>
    <scope>NUCLEOTIDE SEQUENCE</scope>
</reference>
<name>A0A8H3J9N8_9LECA</name>
<feature type="region of interest" description="Disordered" evidence="5">
    <location>
        <begin position="395"/>
        <end position="434"/>
    </location>
</feature>